<dbReference type="Pfam" id="PF06580">
    <property type="entry name" value="His_kinase"/>
    <property type="match status" value="1"/>
</dbReference>
<keyword evidence="5 12" id="KW-0812">Transmembrane</keyword>
<dbReference type="InterPro" id="IPR003660">
    <property type="entry name" value="HAMP_dom"/>
</dbReference>
<keyword evidence="8" id="KW-0067">ATP-binding</keyword>
<evidence type="ECO:0000256" key="9">
    <source>
        <dbReference type="ARBA" id="ARBA00022989"/>
    </source>
</evidence>
<comment type="subcellular location">
    <subcellularLocation>
        <location evidence="1">Cell membrane</location>
        <topology evidence="1">Multi-pass membrane protein</topology>
    </subcellularLocation>
</comment>
<feature type="transmembrane region" description="Helical" evidence="12">
    <location>
        <begin position="294"/>
        <end position="316"/>
    </location>
</feature>
<keyword evidence="11 12" id="KW-0472">Membrane</keyword>
<dbReference type="PANTHER" id="PTHR34220">
    <property type="entry name" value="SENSOR HISTIDINE KINASE YPDA"/>
    <property type="match status" value="1"/>
</dbReference>
<evidence type="ECO:0000256" key="7">
    <source>
        <dbReference type="ARBA" id="ARBA00022777"/>
    </source>
</evidence>
<dbReference type="SMART" id="SM00304">
    <property type="entry name" value="HAMP"/>
    <property type="match status" value="1"/>
</dbReference>
<evidence type="ECO:0000256" key="10">
    <source>
        <dbReference type="ARBA" id="ARBA00023012"/>
    </source>
</evidence>
<keyword evidence="9 12" id="KW-1133">Transmembrane helix</keyword>
<dbReference type="InterPro" id="IPR010559">
    <property type="entry name" value="Sig_transdc_His_kin_internal"/>
</dbReference>
<dbReference type="EMBL" id="BMBA01000011">
    <property type="protein sequence ID" value="GFZ34360.1"/>
    <property type="molecule type" value="Genomic_DNA"/>
</dbReference>
<evidence type="ECO:0000313" key="15">
    <source>
        <dbReference type="Proteomes" id="UP000663802"/>
    </source>
</evidence>
<keyword evidence="7" id="KW-0418">Kinase</keyword>
<dbReference type="Proteomes" id="UP000663802">
    <property type="component" value="Unassembled WGS sequence"/>
</dbReference>
<keyword evidence="6" id="KW-0547">Nucleotide-binding</keyword>
<dbReference type="Gene3D" id="6.10.340.10">
    <property type="match status" value="1"/>
</dbReference>
<feature type="domain" description="HAMP" evidence="13">
    <location>
        <begin position="319"/>
        <end position="372"/>
    </location>
</feature>
<dbReference type="PANTHER" id="PTHR34220:SF11">
    <property type="entry name" value="SENSOR PROTEIN KINASE HPTS"/>
    <property type="match status" value="1"/>
</dbReference>
<dbReference type="RefSeq" id="WP_206872851.1">
    <property type="nucleotide sequence ID" value="NZ_BMBA01000011.1"/>
</dbReference>
<keyword evidence="4" id="KW-0808">Transferase</keyword>
<evidence type="ECO:0000313" key="14">
    <source>
        <dbReference type="EMBL" id="GFZ34360.1"/>
    </source>
</evidence>
<dbReference type="SUPFAM" id="SSF55874">
    <property type="entry name" value="ATPase domain of HSP90 chaperone/DNA topoisomerase II/histidine kinase"/>
    <property type="match status" value="1"/>
</dbReference>
<dbReference type="Pfam" id="PF00672">
    <property type="entry name" value="HAMP"/>
    <property type="match status" value="1"/>
</dbReference>
<keyword evidence="3" id="KW-0597">Phosphoprotein</keyword>
<evidence type="ECO:0000256" key="2">
    <source>
        <dbReference type="ARBA" id="ARBA00022475"/>
    </source>
</evidence>
<evidence type="ECO:0000256" key="11">
    <source>
        <dbReference type="ARBA" id="ARBA00023136"/>
    </source>
</evidence>
<evidence type="ECO:0000256" key="4">
    <source>
        <dbReference type="ARBA" id="ARBA00022679"/>
    </source>
</evidence>
<evidence type="ECO:0000259" key="13">
    <source>
        <dbReference type="PROSITE" id="PS50885"/>
    </source>
</evidence>
<organism evidence="14 15">
    <name type="scientific">Clostridium zeae</name>
    <dbReference type="NCBI Taxonomy" id="2759022"/>
    <lineage>
        <taxon>Bacteria</taxon>
        <taxon>Bacillati</taxon>
        <taxon>Bacillota</taxon>
        <taxon>Clostridia</taxon>
        <taxon>Eubacteriales</taxon>
        <taxon>Clostridiaceae</taxon>
        <taxon>Clostridium</taxon>
    </lineage>
</organism>
<keyword evidence="2" id="KW-1003">Cell membrane</keyword>
<dbReference type="InterPro" id="IPR036890">
    <property type="entry name" value="HATPase_C_sf"/>
</dbReference>
<keyword evidence="15" id="KW-1185">Reference proteome</keyword>
<reference evidence="14 15" key="1">
    <citation type="journal article" date="2021" name="Int. J. Syst. Evol. Microbiol.">
        <title>Clostridium zeae sp. nov., isolated from corn silage.</title>
        <authorList>
            <person name="Kobayashi H."/>
            <person name="Tanizawa Y."/>
            <person name="Yagura M."/>
            <person name="Sakamoto M."/>
            <person name="Ohkuma M."/>
            <person name="Tohno M."/>
        </authorList>
    </citation>
    <scope>NUCLEOTIDE SEQUENCE [LARGE SCALE GENOMIC DNA]</scope>
    <source>
        <strain evidence="14 15">CSC2</strain>
    </source>
</reference>
<evidence type="ECO:0000256" key="8">
    <source>
        <dbReference type="ARBA" id="ARBA00022840"/>
    </source>
</evidence>
<dbReference type="PROSITE" id="PS50885">
    <property type="entry name" value="HAMP"/>
    <property type="match status" value="1"/>
</dbReference>
<name>A0ABQ1EHQ4_9CLOT</name>
<keyword evidence="10" id="KW-0902">Two-component regulatory system</keyword>
<dbReference type="Gene3D" id="3.30.565.10">
    <property type="entry name" value="Histidine kinase-like ATPase, C-terminal domain"/>
    <property type="match status" value="1"/>
</dbReference>
<accession>A0ABQ1EHQ4</accession>
<comment type="caution">
    <text evidence="14">The sequence shown here is derived from an EMBL/GenBank/DDBJ whole genome shotgun (WGS) entry which is preliminary data.</text>
</comment>
<protein>
    <recommendedName>
        <fullName evidence="13">HAMP domain-containing protein</fullName>
    </recommendedName>
</protein>
<dbReference type="SUPFAM" id="SSF158472">
    <property type="entry name" value="HAMP domain-like"/>
    <property type="match status" value="1"/>
</dbReference>
<dbReference type="InterPro" id="IPR050640">
    <property type="entry name" value="Bact_2-comp_sensor_kinase"/>
</dbReference>
<evidence type="ECO:0000256" key="3">
    <source>
        <dbReference type="ARBA" id="ARBA00022553"/>
    </source>
</evidence>
<proteinExistence type="predicted"/>
<sequence length="597" mass="69467">MFIKTKLFRRLFFVYSFIIFASLSSLSIFFINKTTKNIKEQQQYLNGKIVEDTNQYINSQIENTRTQINELYSDNQEMGDIIFYLNNPFDVYIKNKLDIYAKSDKLTYSGVDSFVKGCYANNSNIDKICLVSFKQNLASIYDSQGYVNNYNIMDNNYGVIHWEESEKSVVEILKSKSKAVNSYYYSVNYVINPDNLQKVGMLVFTYKMDQLDQIYREYDIDKNELIVMNNEGEVIYDSSQKYVNKFYPYFSKIGSGSESIYLDTPSYVDFKPNTAGLIILSIIPENSILDKTKIFIETIIIVVIVLIILSEIIVYLKIKKLERRTMNIVKAIDNVKQGDFKTSIPIEKEDDEINLIAQSFNTMCGTLDDYIKKVYLSEIKQKNTEIIALQNQINPHFLYNTLESIRMKAVINGDKEVGRMLYNLATLFRSVVKAKNIVTIGQEIEYCKMYLDLYKFRYEDKFQYEIDFEFELLNKQIIKFVFQPIIENFLIHGMDLGITDNFLMIKGEKSKEDIFITIEDNGKGLDEEQIRRLNENIKSPSETKNSIGLANVHERIVLVYGESYGLKVMEGMEKGIKVMIKIPDKEVEEFVQSNVGR</sequence>
<evidence type="ECO:0000256" key="5">
    <source>
        <dbReference type="ARBA" id="ARBA00022692"/>
    </source>
</evidence>
<evidence type="ECO:0000256" key="6">
    <source>
        <dbReference type="ARBA" id="ARBA00022741"/>
    </source>
</evidence>
<feature type="transmembrane region" description="Helical" evidence="12">
    <location>
        <begin position="12"/>
        <end position="31"/>
    </location>
</feature>
<evidence type="ECO:0000256" key="1">
    <source>
        <dbReference type="ARBA" id="ARBA00004651"/>
    </source>
</evidence>
<dbReference type="CDD" id="cd06225">
    <property type="entry name" value="HAMP"/>
    <property type="match status" value="1"/>
</dbReference>
<gene>
    <name evidence="14" type="ORF">CSC2_48860</name>
</gene>
<evidence type="ECO:0000256" key="12">
    <source>
        <dbReference type="SAM" id="Phobius"/>
    </source>
</evidence>